<dbReference type="Proteomes" id="UP001263852">
    <property type="component" value="Unassembled WGS sequence"/>
</dbReference>
<dbReference type="OrthoDB" id="2319933at2"/>
<feature type="transmembrane region" description="Helical" evidence="1">
    <location>
        <begin position="6"/>
        <end position="30"/>
    </location>
</feature>
<sequence length="115" mass="13205">MNPKSYHFIEWCLAALLTMMILINIGWGIFRYGGTYYYMKITRPTGTYPITLPVNVSATGYQYQGLATNSKGEKRTIRFQTVAADPAPFKRGQIVRITYNQRYGVTNYKLVHARP</sequence>
<dbReference type="KEGG" id="lpg:BB562_15460"/>
<accession>A0A2I0Z249</accession>
<evidence type="ECO:0000256" key="1">
    <source>
        <dbReference type="SAM" id="Phobius"/>
    </source>
</evidence>
<dbReference type="Pfam" id="PF06486">
    <property type="entry name" value="DUF1093"/>
    <property type="match status" value="1"/>
</dbReference>
<dbReference type="SUPFAM" id="SSF159121">
    <property type="entry name" value="BC4932-like"/>
    <property type="match status" value="1"/>
</dbReference>
<reference evidence="2" key="1">
    <citation type="submission" date="2023-08" db="EMBL/GenBank/DDBJ databases">
        <authorList>
            <person name="Page C.A."/>
            <person name="Perez-Diaz I.M."/>
        </authorList>
    </citation>
    <scope>NUCLEOTIDE SEQUENCE</scope>
    <source>
        <strain evidence="2">1.8.9</strain>
    </source>
</reference>
<dbReference type="Gene3D" id="2.40.50.480">
    <property type="match status" value="1"/>
</dbReference>
<organism evidence="2 3">
    <name type="scientific">Lactiplantibacillus pentosus</name>
    <name type="common">Lactobacillus pentosus</name>
    <dbReference type="NCBI Taxonomy" id="1589"/>
    <lineage>
        <taxon>Bacteria</taxon>
        <taxon>Bacillati</taxon>
        <taxon>Bacillota</taxon>
        <taxon>Bacilli</taxon>
        <taxon>Lactobacillales</taxon>
        <taxon>Lactobacillaceae</taxon>
        <taxon>Lactiplantibacillus</taxon>
    </lineage>
</organism>
<proteinExistence type="predicted"/>
<dbReference type="AlphaFoldDB" id="A0A2I0Z249"/>
<gene>
    <name evidence="2" type="ORF">RI555_01435</name>
</gene>
<name>A0A2I0Z249_LACPE</name>
<dbReference type="EMBL" id="JAVLAO010000001">
    <property type="protein sequence ID" value="MDT7037675.1"/>
    <property type="molecule type" value="Genomic_DNA"/>
</dbReference>
<evidence type="ECO:0000313" key="2">
    <source>
        <dbReference type="EMBL" id="MDT7037675.1"/>
    </source>
</evidence>
<dbReference type="InterPro" id="IPR006542">
    <property type="entry name" value="DUF1093"/>
</dbReference>
<dbReference type="InterPro" id="IPR036166">
    <property type="entry name" value="YxeA-like_sf"/>
</dbReference>
<dbReference type="NCBIfam" id="TIGR01655">
    <property type="entry name" value="yxeA_fam"/>
    <property type="match status" value="1"/>
</dbReference>
<keyword evidence="1" id="KW-0812">Transmembrane</keyword>
<evidence type="ECO:0000313" key="3">
    <source>
        <dbReference type="Proteomes" id="UP001263852"/>
    </source>
</evidence>
<keyword evidence="1" id="KW-0472">Membrane</keyword>
<dbReference type="RefSeq" id="WP_050338286.1">
    <property type="nucleotide sequence ID" value="NZ_BJZC01000062.1"/>
</dbReference>
<comment type="caution">
    <text evidence="2">The sequence shown here is derived from an EMBL/GenBank/DDBJ whole genome shotgun (WGS) entry which is preliminary data.</text>
</comment>
<protein>
    <submittedName>
        <fullName evidence="2">YxeA family protein</fullName>
    </submittedName>
</protein>
<keyword evidence="1" id="KW-1133">Transmembrane helix</keyword>
<dbReference type="GeneID" id="49395387"/>